<evidence type="ECO:0000313" key="2">
    <source>
        <dbReference type="EMBL" id="MDO1445790.1"/>
    </source>
</evidence>
<dbReference type="RefSeq" id="WP_302036589.1">
    <property type="nucleotide sequence ID" value="NZ_JAUKPO010000002.1"/>
</dbReference>
<dbReference type="PANTHER" id="PTHR30543">
    <property type="entry name" value="CHROMATE REDUCTASE"/>
    <property type="match status" value="1"/>
</dbReference>
<organism evidence="2 3">
    <name type="scientific">Rhodocytophaga aerolata</name>
    <dbReference type="NCBI Taxonomy" id="455078"/>
    <lineage>
        <taxon>Bacteria</taxon>
        <taxon>Pseudomonadati</taxon>
        <taxon>Bacteroidota</taxon>
        <taxon>Cytophagia</taxon>
        <taxon>Cytophagales</taxon>
        <taxon>Rhodocytophagaceae</taxon>
        <taxon>Rhodocytophaga</taxon>
    </lineage>
</organism>
<dbReference type="InterPro" id="IPR050712">
    <property type="entry name" value="NAD(P)H-dep_reductase"/>
</dbReference>
<feature type="domain" description="NADPH-dependent FMN reductase-like" evidence="1">
    <location>
        <begin position="2"/>
        <end position="140"/>
    </location>
</feature>
<dbReference type="EC" id="1.-.-.-" evidence="2"/>
<comment type="caution">
    <text evidence="2">The sequence shown here is derived from an EMBL/GenBank/DDBJ whole genome shotgun (WGS) entry which is preliminary data.</text>
</comment>
<dbReference type="SUPFAM" id="SSF52218">
    <property type="entry name" value="Flavoproteins"/>
    <property type="match status" value="1"/>
</dbReference>
<dbReference type="PANTHER" id="PTHR30543:SF21">
    <property type="entry name" value="NAD(P)H-DEPENDENT FMN REDUCTASE LOT6"/>
    <property type="match status" value="1"/>
</dbReference>
<dbReference type="Proteomes" id="UP001168528">
    <property type="component" value="Unassembled WGS sequence"/>
</dbReference>
<dbReference type="Gene3D" id="3.40.50.360">
    <property type="match status" value="1"/>
</dbReference>
<sequence length="174" mass="19345">MILIICGTNRPNSTTRKICTIYQDLLTQHGAESRILDLYDLPADFTKTALYHNSGKNTAFNEFRQLVESSQKFVFVVPEYNYSFPGVLKAFIDGLKYPDSLTNKKAALVGLSSGMQGGSVALSHLTDILMYMGVNLVGLQLKLSRIEANMEGNKISSPIYNQLLTTQVERLIAF</sequence>
<dbReference type="InterPro" id="IPR029039">
    <property type="entry name" value="Flavoprotein-like_sf"/>
</dbReference>
<name>A0ABT8R122_9BACT</name>
<protein>
    <submittedName>
        <fullName evidence="2">NAD(P)H-dependent oxidoreductase</fullName>
        <ecNumber evidence="2">1.-.-.-</ecNumber>
    </submittedName>
</protein>
<dbReference type="InterPro" id="IPR005025">
    <property type="entry name" value="FMN_Rdtase-like_dom"/>
</dbReference>
<keyword evidence="3" id="KW-1185">Reference proteome</keyword>
<gene>
    <name evidence="2" type="ORF">Q0590_05985</name>
</gene>
<reference evidence="2" key="1">
    <citation type="submission" date="2023-07" db="EMBL/GenBank/DDBJ databases">
        <title>The genome sequence of Rhodocytophaga aerolata KACC 12507.</title>
        <authorList>
            <person name="Zhang X."/>
        </authorList>
    </citation>
    <scope>NUCLEOTIDE SEQUENCE</scope>
    <source>
        <strain evidence="2">KACC 12507</strain>
    </source>
</reference>
<dbReference type="Pfam" id="PF03358">
    <property type="entry name" value="FMN_red"/>
    <property type="match status" value="1"/>
</dbReference>
<proteinExistence type="predicted"/>
<keyword evidence="2" id="KW-0560">Oxidoreductase</keyword>
<accession>A0ABT8R122</accession>
<dbReference type="EMBL" id="JAUKPO010000002">
    <property type="protein sequence ID" value="MDO1445790.1"/>
    <property type="molecule type" value="Genomic_DNA"/>
</dbReference>
<evidence type="ECO:0000259" key="1">
    <source>
        <dbReference type="Pfam" id="PF03358"/>
    </source>
</evidence>
<dbReference type="GO" id="GO:0016491">
    <property type="term" value="F:oxidoreductase activity"/>
    <property type="evidence" value="ECO:0007669"/>
    <property type="project" value="UniProtKB-KW"/>
</dbReference>
<evidence type="ECO:0000313" key="3">
    <source>
        <dbReference type="Proteomes" id="UP001168528"/>
    </source>
</evidence>